<proteinExistence type="predicted"/>
<dbReference type="Proteomes" id="UP000006038">
    <property type="component" value="Chromosome 4"/>
</dbReference>
<protein>
    <submittedName>
        <fullName evidence="1">Uncharacterized protein</fullName>
    </submittedName>
</protein>
<reference evidence="1" key="2">
    <citation type="submission" date="2013-04" db="UniProtKB">
        <authorList>
            <consortium name="EnsemblPlants"/>
        </authorList>
    </citation>
    <scope>IDENTIFICATION</scope>
</reference>
<accession>J3LV31</accession>
<reference evidence="1" key="1">
    <citation type="journal article" date="2013" name="Nat. Commun.">
        <title>Whole-genome sequencing of Oryza brachyantha reveals mechanisms underlying Oryza genome evolution.</title>
        <authorList>
            <person name="Chen J."/>
            <person name="Huang Q."/>
            <person name="Gao D."/>
            <person name="Wang J."/>
            <person name="Lang Y."/>
            <person name="Liu T."/>
            <person name="Li B."/>
            <person name="Bai Z."/>
            <person name="Luis Goicoechea J."/>
            <person name="Liang C."/>
            <person name="Chen C."/>
            <person name="Zhang W."/>
            <person name="Sun S."/>
            <person name="Liao Y."/>
            <person name="Zhang X."/>
            <person name="Yang L."/>
            <person name="Song C."/>
            <person name="Wang M."/>
            <person name="Shi J."/>
            <person name="Liu G."/>
            <person name="Liu J."/>
            <person name="Zhou H."/>
            <person name="Zhou W."/>
            <person name="Yu Q."/>
            <person name="An N."/>
            <person name="Chen Y."/>
            <person name="Cai Q."/>
            <person name="Wang B."/>
            <person name="Liu B."/>
            <person name="Min J."/>
            <person name="Huang Y."/>
            <person name="Wu H."/>
            <person name="Li Z."/>
            <person name="Zhang Y."/>
            <person name="Yin Y."/>
            <person name="Song W."/>
            <person name="Jiang J."/>
            <person name="Jackson S.A."/>
            <person name="Wing R.A."/>
            <person name="Wang J."/>
            <person name="Chen M."/>
        </authorList>
    </citation>
    <scope>NUCLEOTIDE SEQUENCE [LARGE SCALE GENOMIC DNA]</scope>
    <source>
        <strain evidence="1">cv. IRGC 101232</strain>
    </source>
</reference>
<organism evidence="1">
    <name type="scientific">Oryza brachyantha</name>
    <name type="common">malo sina</name>
    <dbReference type="NCBI Taxonomy" id="4533"/>
    <lineage>
        <taxon>Eukaryota</taxon>
        <taxon>Viridiplantae</taxon>
        <taxon>Streptophyta</taxon>
        <taxon>Embryophyta</taxon>
        <taxon>Tracheophyta</taxon>
        <taxon>Spermatophyta</taxon>
        <taxon>Magnoliopsida</taxon>
        <taxon>Liliopsida</taxon>
        <taxon>Poales</taxon>
        <taxon>Poaceae</taxon>
        <taxon>BOP clade</taxon>
        <taxon>Oryzoideae</taxon>
        <taxon>Oryzeae</taxon>
        <taxon>Oryzinae</taxon>
        <taxon>Oryza</taxon>
    </lineage>
</organism>
<dbReference type="EnsemblPlants" id="OB04G10060.1">
    <property type="protein sequence ID" value="OB04G10060.1"/>
    <property type="gene ID" value="OB04G10060"/>
</dbReference>
<keyword evidence="2" id="KW-1185">Reference proteome</keyword>
<dbReference type="AlphaFoldDB" id="J3LV31"/>
<evidence type="ECO:0000313" key="2">
    <source>
        <dbReference type="Proteomes" id="UP000006038"/>
    </source>
</evidence>
<evidence type="ECO:0000313" key="1">
    <source>
        <dbReference type="EnsemblPlants" id="OB04G10060.1"/>
    </source>
</evidence>
<sequence>CSSHLGDSRIGEGDSASLQEGASLRAILPGGCDGDPCVPRRLIHSPQIHRLGFAEANPSLPPSPPAIFLNQLIRIPAFLLEIPSGSQR</sequence>
<dbReference type="HOGENOM" id="CLU_2475484_0_0_1"/>
<name>J3LV31_ORYBR</name>
<dbReference type="Gramene" id="OB04G10060.1">
    <property type="protein sequence ID" value="OB04G10060.1"/>
    <property type="gene ID" value="OB04G10060"/>
</dbReference>